<keyword evidence="4" id="KW-1133">Transmembrane helix</keyword>
<feature type="transmembrane region" description="Helical" evidence="4">
    <location>
        <begin position="416"/>
        <end position="436"/>
    </location>
</feature>
<dbReference type="PANTHER" id="PTHR22946">
    <property type="entry name" value="DIENELACTONE HYDROLASE DOMAIN-CONTAINING PROTEIN-RELATED"/>
    <property type="match status" value="1"/>
</dbReference>
<comment type="similarity">
    <text evidence="1">Belongs to the AB hydrolase superfamily.</text>
</comment>
<evidence type="ECO:0000259" key="5">
    <source>
        <dbReference type="Pfam" id="PF12146"/>
    </source>
</evidence>
<dbReference type="PANTHER" id="PTHR22946:SF9">
    <property type="entry name" value="POLYKETIDE TRANSFERASE AF380"/>
    <property type="match status" value="1"/>
</dbReference>
<dbReference type="InterPro" id="IPR022742">
    <property type="entry name" value="Hydrolase_4"/>
</dbReference>
<keyword evidence="2" id="KW-0378">Hydrolase</keyword>
<feature type="transmembrane region" description="Helical" evidence="4">
    <location>
        <begin position="371"/>
        <end position="391"/>
    </location>
</feature>
<protein>
    <recommendedName>
        <fullName evidence="5">Serine aminopeptidase S33 domain-containing protein</fullName>
    </recommendedName>
</protein>
<dbReference type="EMBL" id="WVUH01000042">
    <property type="protein sequence ID" value="MBO4205907.1"/>
    <property type="molecule type" value="Genomic_DNA"/>
</dbReference>
<dbReference type="InterPro" id="IPR050261">
    <property type="entry name" value="FrsA_esterase"/>
</dbReference>
<evidence type="ECO:0000256" key="4">
    <source>
        <dbReference type="SAM" id="Phobius"/>
    </source>
</evidence>
<proteinExistence type="inferred from homology"/>
<evidence type="ECO:0000256" key="2">
    <source>
        <dbReference type="ARBA" id="ARBA00022801"/>
    </source>
</evidence>
<keyword evidence="4" id="KW-0812">Transmembrane</keyword>
<feature type="transmembrane region" description="Helical" evidence="4">
    <location>
        <begin position="448"/>
        <end position="468"/>
    </location>
</feature>
<feature type="transmembrane region" description="Helical" evidence="4">
    <location>
        <begin position="537"/>
        <end position="555"/>
    </location>
</feature>
<organism evidence="6 7">
    <name type="scientific">Micromonospora echinofusca</name>
    <dbReference type="NCBI Taxonomy" id="47858"/>
    <lineage>
        <taxon>Bacteria</taxon>
        <taxon>Bacillati</taxon>
        <taxon>Actinomycetota</taxon>
        <taxon>Actinomycetes</taxon>
        <taxon>Micromonosporales</taxon>
        <taxon>Micromonosporaceae</taxon>
        <taxon>Micromonospora</taxon>
    </lineage>
</organism>
<feature type="transmembrane region" description="Helical" evidence="4">
    <location>
        <begin position="30"/>
        <end position="51"/>
    </location>
</feature>
<comment type="caution">
    <text evidence="6">The sequence shown here is derived from an EMBL/GenBank/DDBJ whole genome shotgun (WGS) entry which is preliminary data.</text>
</comment>
<evidence type="ECO:0000256" key="1">
    <source>
        <dbReference type="ARBA" id="ARBA00008645"/>
    </source>
</evidence>
<evidence type="ECO:0000313" key="6">
    <source>
        <dbReference type="EMBL" id="MBO4205907.1"/>
    </source>
</evidence>
<feature type="transmembrane region" description="Helical" evidence="4">
    <location>
        <begin position="507"/>
        <end position="530"/>
    </location>
</feature>
<feature type="transmembrane region" description="Helical" evidence="4">
    <location>
        <begin position="340"/>
        <end position="359"/>
    </location>
</feature>
<dbReference type="Proteomes" id="UP000823521">
    <property type="component" value="Unassembled WGS sequence"/>
</dbReference>
<name>A0ABS3VMY6_MICEH</name>
<keyword evidence="7" id="KW-1185">Reference proteome</keyword>
<dbReference type="Pfam" id="PF12146">
    <property type="entry name" value="Hydrolase_4"/>
    <property type="match status" value="1"/>
</dbReference>
<gene>
    <name evidence="6" type="ORF">GSF22_07790</name>
</gene>
<evidence type="ECO:0000256" key="3">
    <source>
        <dbReference type="SAM" id="MobiDB-lite"/>
    </source>
</evidence>
<feature type="domain" description="Serine aminopeptidase S33" evidence="5">
    <location>
        <begin position="101"/>
        <end position="208"/>
    </location>
</feature>
<keyword evidence="4" id="KW-0472">Membrane</keyword>
<dbReference type="RefSeq" id="WP_208812344.1">
    <property type="nucleotide sequence ID" value="NZ_WVUH01000042.1"/>
</dbReference>
<dbReference type="InterPro" id="IPR029058">
    <property type="entry name" value="AB_hydrolase_fold"/>
</dbReference>
<sequence>MSTTDDLVREATVATPRPTGRGRRLNLRRLLVGLLAVVALLGSAGFAAALGTTQREAVPQRELVVDGVPITLYVPGTVPVVPDSTVDLPAPLPPGSRPPGLVLAHGHSADRAMMSWLAGRLAAAGIVVATFDFRGHGTHRARHEPHGFEGRREDLRTVFDWLRASPYVDSEHVAIAGHSMGAAAVVHFATHDARPVATVALGGSVATIEGDAEGRNMLFLVAEGDPDAVRDEAVRTAKTLRGGDIRFGDEYGSHGDGSAVGLREVPGNHLTMLYADETAERMADWINRAANGVGPVTTPRDNRLELAQGYLIFMLGLLVLLGALAGALVRRGTGDAGARWRGLALIAGTLLVPLPWLAWGDPGPLVGMEAGGALVVLLAAAGGLLWALCALRPVRRWCRLDADLAVPLRAAGGRRLLLAALLGTGGTILLLLPLGPLGHGLLPTPTRVVLGLLAALLLLPFFLAVDLLVRRGTPLAASGFALAVRLLLLVVTFVAVATGLLPGMIGLYLMLLAPFLVLLELVAGAMYAVGRDPRLPAVFQAGALGWLLAIISPVMW</sequence>
<dbReference type="Gene3D" id="3.40.50.1820">
    <property type="entry name" value="alpha/beta hydrolase"/>
    <property type="match status" value="1"/>
</dbReference>
<dbReference type="SUPFAM" id="SSF53474">
    <property type="entry name" value="alpha/beta-Hydrolases"/>
    <property type="match status" value="1"/>
</dbReference>
<feature type="transmembrane region" description="Helical" evidence="4">
    <location>
        <begin position="480"/>
        <end position="501"/>
    </location>
</feature>
<accession>A0ABS3VMY6</accession>
<feature type="transmembrane region" description="Helical" evidence="4">
    <location>
        <begin position="309"/>
        <end position="328"/>
    </location>
</feature>
<evidence type="ECO:0000313" key="7">
    <source>
        <dbReference type="Proteomes" id="UP000823521"/>
    </source>
</evidence>
<reference evidence="6 7" key="1">
    <citation type="submission" date="2019-12" db="EMBL/GenBank/DDBJ databases">
        <title>Whole genome sequencing of endophytic Actinobacterium Micromonospora sp. MPMI6T.</title>
        <authorList>
            <person name="Evv R."/>
            <person name="Podile A.R."/>
        </authorList>
    </citation>
    <scope>NUCLEOTIDE SEQUENCE [LARGE SCALE GENOMIC DNA]</scope>
    <source>
        <strain evidence="6 7">MPMI6</strain>
    </source>
</reference>
<feature type="region of interest" description="Disordered" evidence="3">
    <location>
        <begin position="1"/>
        <end position="20"/>
    </location>
</feature>